<reference evidence="1" key="1">
    <citation type="submission" date="2018-10" db="EMBL/GenBank/DDBJ databases">
        <title>Schaedlerella arabinophila gen. nov. sp. nov., isolated from the mouse intestinal tract and comparative analysis with the genome of the closely related altered Schaedler flora strain ASF502.</title>
        <authorList>
            <person name="Miyake S."/>
            <person name="Soh M."/>
            <person name="Seedorf H."/>
        </authorList>
    </citation>
    <scope>NUCLEOTIDE SEQUENCE [LARGE SCALE GENOMIC DNA]</scope>
    <source>
        <strain evidence="1">DSM 106076</strain>
    </source>
</reference>
<dbReference type="AlphaFoldDB" id="A0A3R8KZ32"/>
<dbReference type="RefSeq" id="WP_125128295.1">
    <property type="nucleotide sequence ID" value="NZ_RHJS01000002.1"/>
</dbReference>
<accession>A0A3R8KZ32</accession>
<comment type="caution">
    <text evidence="1">The sequence shown here is derived from an EMBL/GenBank/DDBJ whole genome shotgun (WGS) entry which is preliminary data.</text>
</comment>
<protein>
    <recommendedName>
        <fullName evidence="3">2-hydroxyacyl-CoA dehydratase</fullName>
    </recommendedName>
</protein>
<dbReference type="Proteomes" id="UP000274920">
    <property type="component" value="Unassembled WGS sequence"/>
</dbReference>
<sequence>MDAKDHYLEFLKLLQFPDAREVKPYLVRACGRFGVTEQDLRRCCEKYLPQYFHMELSGVRALLRLYVREWIGYERLWEEPCVKIYYNVPGTNTGMYWLRESLREAGLDAEVCTPDLVAMVVLYGIIGLEEKLAASNGCRHCGVNLMRGLLIEKQMVPCPDIRWSYGLLCNEAPKQDAMLEDEEPETIRILVHKPAKSGCQEEHLRRQIEHGFARIRERYQIGENEALYKKLKMKRFMLAMRREQILRFLNRTAEFVIGNEEVGLIETLLLASFRTDLDEIAELLAELLKEMQDRVSEKKACRPMKYRYAVYYTPVCNPKYAKIMEDYGIGLLNHTAFASTAVAIQGKNPLEDMAIECMGMLIGKDLAEEAGKICGIIEKNHLDGLVLGMFPFDRWMGALQNLLQKIVEERTGKHVLMYETDFWNQEVFTGDRMESVVETLVLSREA</sequence>
<evidence type="ECO:0008006" key="3">
    <source>
        <dbReference type="Google" id="ProtNLM"/>
    </source>
</evidence>
<organism evidence="1 2">
    <name type="scientific">Schaedlerella arabinosiphila</name>
    <dbReference type="NCBI Taxonomy" id="2044587"/>
    <lineage>
        <taxon>Bacteria</taxon>
        <taxon>Bacillati</taxon>
        <taxon>Bacillota</taxon>
        <taxon>Clostridia</taxon>
        <taxon>Lachnospirales</taxon>
        <taxon>Lachnospiraceae</taxon>
        <taxon>Schaedlerella</taxon>
    </lineage>
</organism>
<evidence type="ECO:0000313" key="1">
    <source>
        <dbReference type="EMBL" id="RRK32884.1"/>
    </source>
</evidence>
<keyword evidence="2" id="KW-1185">Reference proteome</keyword>
<dbReference type="EMBL" id="RHJS01000002">
    <property type="protein sequence ID" value="RRK32884.1"/>
    <property type="molecule type" value="Genomic_DNA"/>
</dbReference>
<name>A0A3R8KZ32_9FIRM</name>
<dbReference type="InterPro" id="IPR010327">
    <property type="entry name" value="FldB/FldC_alpha/beta"/>
</dbReference>
<evidence type="ECO:0000313" key="2">
    <source>
        <dbReference type="Proteomes" id="UP000274920"/>
    </source>
</evidence>
<proteinExistence type="predicted"/>
<dbReference type="Pfam" id="PF06050">
    <property type="entry name" value="HGD-D"/>
    <property type="match status" value="1"/>
</dbReference>
<gene>
    <name evidence="1" type="ORF">EBB54_17110</name>
</gene>